<dbReference type="PANTHER" id="PTHR48022">
    <property type="entry name" value="PLASTIDIC GLUCOSE TRANSPORTER 4"/>
    <property type="match status" value="1"/>
</dbReference>
<evidence type="ECO:0000256" key="5">
    <source>
        <dbReference type="ARBA" id="ARBA00022989"/>
    </source>
</evidence>
<gene>
    <name evidence="11" type="ORF">LRAMOSA01309</name>
</gene>
<dbReference type="PANTHER" id="PTHR48022:SF2">
    <property type="entry name" value="PLASTIDIC GLUCOSE TRANSPORTER 4"/>
    <property type="match status" value="1"/>
</dbReference>
<feature type="transmembrane region" description="Helical" evidence="9">
    <location>
        <begin position="420"/>
        <end position="441"/>
    </location>
</feature>
<feature type="transmembrane region" description="Helical" evidence="9">
    <location>
        <begin position="181"/>
        <end position="199"/>
    </location>
</feature>
<feature type="transmembrane region" description="Helical" evidence="9">
    <location>
        <begin position="378"/>
        <end position="400"/>
    </location>
</feature>
<dbReference type="InterPro" id="IPR050360">
    <property type="entry name" value="MFS_Sugar_Transporters"/>
</dbReference>
<evidence type="ECO:0000256" key="2">
    <source>
        <dbReference type="ARBA" id="ARBA00010992"/>
    </source>
</evidence>
<keyword evidence="4 9" id="KW-0812">Transmembrane</keyword>
<dbReference type="OrthoDB" id="4142200at2759"/>
<keyword evidence="3 7" id="KW-0813">Transport</keyword>
<dbReference type="InterPro" id="IPR005828">
    <property type="entry name" value="MFS_sugar_transport-like"/>
</dbReference>
<evidence type="ECO:0000256" key="4">
    <source>
        <dbReference type="ARBA" id="ARBA00022692"/>
    </source>
</evidence>
<organism evidence="11">
    <name type="scientific">Lichtheimia ramosa</name>
    <dbReference type="NCBI Taxonomy" id="688394"/>
    <lineage>
        <taxon>Eukaryota</taxon>
        <taxon>Fungi</taxon>
        <taxon>Fungi incertae sedis</taxon>
        <taxon>Mucoromycota</taxon>
        <taxon>Mucoromycotina</taxon>
        <taxon>Mucoromycetes</taxon>
        <taxon>Mucorales</taxon>
        <taxon>Lichtheimiaceae</taxon>
        <taxon>Lichtheimia</taxon>
    </lineage>
</organism>
<dbReference type="NCBIfam" id="TIGR00879">
    <property type="entry name" value="SP"/>
    <property type="match status" value="1"/>
</dbReference>
<dbReference type="AlphaFoldDB" id="A0A077WJ29"/>
<feature type="transmembrane region" description="Helical" evidence="9">
    <location>
        <begin position="219"/>
        <end position="239"/>
    </location>
</feature>
<evidence type="ECO:0000256" key="7">
    <source>
        <dbReference type="RuleBase" id="RU003346"/>
    </source>
</evidence>
<feature type="transmembrane region" description="Helical" evidence="9">
    <location>
        <begin position="348"/>
        <end position="366"/>
    </location>
</feature>
<evidence type="ECO:0000256" key="8">
    <source>
        <dbReference type="SAM" id="MobiDB-lite"/>
    </source>
</evidence>
<accession>A0A077WJ29</accession>
<comment type="subcellular location">
    <subcellularLocation>
        <location evidence="1">Membrane</location>
        <topology evidence="1">Multi-pass membrane protein</topology>
    </subcellularLocation>
</comment>
<dbReference type="PROSITE" id="PS00217">
    <property type="entry name" value="SUGAR_TRANSPORT_2"/>
    <property type="match status" value="1"/>
</dbReference>
<evidence type="ECO:0000256" key="6">
    <source>
        <dbReference type="ARBA" id="ARBA00023136"/>
    </source>
</evidence>
<dbReference type="InterPro" id="IPR005829">
    <property type="entry name" value="Sugar_transporter_CS"/>
</dbReference>
<feature type="transmembrane region" description="Helical" evidence="9">
    <location>
        <begin position="44"/>
        <end position="73"/>
    </location>
</feature>
<dbReference type="FunFam" id="1.20.1250.20:FF:000026">
    <property type="entry name" value="MFS quinate transporter QutD"/>
    <property type="match status" value="1"/>
</dbReference>
<name>A0A077WJ29_9FUNG</name>
<protein>
    <recommendedName>
        <fullName evidence="10">Major facilitator superfamily (MFS) profile domain-containing protein</fullName>
    </recommendedName>
</protein>
<dbReference type="Gene3D" id="1.20.1250.20">
    <property type="entry name" value="MFS general substrate transporter like domains"/>
    <property type="match status" value="1"/>
</dbReference>
<evidence type="ECO:0000259" key="10">
    <source>
        <dbReference type="PROSITE" id="PS50850"/>
    </source>
</evidence>
<feature type="region of interest" description="Disordered" evidence="8">
    <location>
        <begin position="519"/>
        <end position="543"/>
    </location>
</feature>
<feature type="domain" description="Major facilitator superfamily (MFS) profile" evidence="10">
    <location>
        <begin position="49"/>
        <end position="506"/>
    </location>
</feature>
<proteinExistence type="inferred from homology"/>
<keyword evidence="5 9" id="KW-1133">Transmembrane helix</keyword>
<dbReference type="PRINTS" id="PR00171">
    <property type="entry name" value="SUGRTRNSPORT"/>
</dbReference>
<feature type="transmembrane region" description="Helical" evidence="9">
    <location>
        <begin position="93"/>
        <end position="116"/>
    </location>
</feature>
<keyword evidence="6 9" id="KW-0472">Membrane</keyword>
<feature type="transmembrane region" description="Helical" evidence="9">
    <location>
        <begin position="481"/>
        <end position="502"/>
    </location>
</feature>
<dbReference type="EMBL" id="LK023324">
    <property type="protein sequence ID" value="CDS07360.1"/>
    <property type="molecule type" value="Genomic_DNA"/>
</dbReference>
<dbReference type="Pfam" id="PF00083">
    <property type="entry name" value="Sugar_tr"/>
    <property type="match status" value="1"/>
</dbReference>
<evidence type="ECO:0000256" key="3">
    <source>
        <dbReference type="ARBA" id="ARBA00022448"/>
    </source>
</evidence>
<evidence type="ECO:0000313" key="11">
    <source>
        <dbReference type="EMBL" id="CDS07360.1"/>
    </source>
</evidence>
<dbReference type="SUPFAM" id="SSF103473">
    <property type="entry name" value="MFS general substrate transporter"/>
    <property type="match status" value="1"/>
</dbReference>
<dbReference type="InterPro" id="IPR020846">
    <property type="entry name" value="MFS_dom"/>
</dbReference>
<reference evidence="11" key="1">
    <citation type="journal article" date="2014" name="Genome Announc.">
        <title>De novo whole-genome sequence and genome annotation of Lichtheimia ramosa.</title>
        <authorList>
            <person name="Linde J."/>
            <person name="Schwartze V."/>
            <person name="Binder U."/>
            <person name="Lass-Florl C."/>
            <person name="Voigt K."/>
            <person name="Horn F."/>
        </authorList>
    </citation>
    <scope>NUCLEOTIDE SEQUENCE</scope>
    <source>
        <strain evidence="11">JMRC FSU:6197</strain>
    </source>
</reference>
<dbReference type="GO" id="GO:0005351">
    <property type="term" value="F:carbohydrate:proton symporter activity"/>
    <property type="evidence" value="ECO:0007669"/>
    <property type="project" value="TreeGrafter"/>
</dbReference>
<sequence length="543" mass="59835">MRTTATPRLRFFLPLRNRHSSFASSYNERQPLLFDHQQKQKMTVWTAAAACISGLGGFLFGFDLGVVGGLLIAPSFQSHFGIDPNDKIREADINGNVVAILQIGCLFGSLAGTLTADKAGRRWSIIFSAVVFSVGGILQVVAANLGMLYAGRLIAGLGVGALSMLVPVYVAEIAHQSQRGLLGGLWNFFIAAGLAMSYWTNYIVQRVVTDDQDNALWQVPLIVQTIPGGILLVGMLMLFETPRQLVAHGHLDQAKQVIAKTRGWSISDPRVETELQYIHNGMQEQLAMNESRSTWHTWRRVFSRDNMRRLLIGSALQAFQQLTGTNVINYYSPIIFRSIGLSSNTAELLATGVYGLVKMLVTLVAFSWMVDRYGRRKLLIGGGTALCTCMLSVAICVSTLPIQTTSTTTDVSPASYTGIVFMYLYAICFALSWGPIPWIYCSEIYPMALRAKSTSVTTAINWVFNAVVGKFSPLLLAQSTIGTYIFFGLFCLVSSVFTFFYVPETKGKTLEEMQVLFERSARSSSDNPPTDIENEVNAQKHAR</sequence>
<feature type="transmembrane region" description="Helical" evidence="9">
    <location>
        <begin position="123"/>
        <end position="143"/>
    </location>
</feature>
<dbReference type="PROSITE" id="PS50850">
    <property type="entry name" value="MFS"/>
    <property type="match status" value="1"/>
</dbReference>
<feature type="transmembrane region" description="Helical" evidence="9">
    <location>
        <begin position="149"/>
        <end position="169"/>
    </location>
</feature>
<dbReference type="InterPro" id="IPR036259">
    <property type="entry name" value="MFS_trans_sf"/>
</dbReference>
<dbReference type="InterPro" id="IPR003663">
    <property type="entry name" value="Sugar/inositol_transpt"/>
</dbReference>
<comment type="similarity">
    <text evidence="2 7">Belongs to the major facilitator superfamily. Sugar transporter (TC 2.A.1.1) family.</text>
</comment>
<evidence type="ECO:0000256" key="9">
    <source>
        <dbReference type="SAM" id="Phobius"/>
    </source>
</evidence>
<dbReference type="GO" id="GO:0016020">
    <property type="term" value="C:membrane"/>
    <property type="evidence" value="ECO:0007669"/>
    <property type="project" value="UniProtKB-SubCell"/>
</dbReference>
<evidence type="ECO:0000256" key="1">
    <source>
        <dbReference type="ARBA" id="ARBA00004141"/>
    </source>
</evidence>